<comment type="caution">
    <text evidence="8">The sequence shown here is derived from an EMBL/GenBank/DDBJ whole genome shotgun (WGS) entry which is preliminary data.</text>
</comment>
<dbReference type="EMBL" id="FNOP01000020">
    <property type="protein sequence ID" value="SDX29227.1"/>
    <property type="molecule type" value="Genomic_DNA"/>
</dbReference>
<gene>
    <name evidence="8" type="ORF">SAMN05216495_12023</name>
</gene>
<evidence type="ECO:0000313" key="9">
    <source>
        <dbReference type="Proteomes" id="UP000182379"/>
    </source>
</evidence>
<dbReference type="PANTHER" id="PTHR41335">
    <property type="entry name" value="MEMBRANE PROTEIN-RELATED"/>
    <property type="match status" value="1"/>
</dbReference>
<feature type="domain" description="Lipopolysaccharide assembly protein A" evidence="7">
    <location>
        <begin position="20"/>
        <end position="82"/>
    </location>
</feature>
<evidence type="ECO:0000259" key="7">
    <source>
        <dbReference type="Pfam" id="PF06305"/>
    </source>
</evidence>
<feature type="region of interest" description="Disordered" evidence="5">
    <location>
        <begin position="81"/>
        <end position="131"/>
    </location>
</feature>
<dbReference type="InterPro" id="IPR010445">
    <property type="entry name" value="LapA_dom"/>
</dbReference>
<feature type="compositionally biased region" description="Basic and acidic residues" evidence="5">
    <location>
        <begin position="81"/>
        <end position="91"/>
    </location>
</feature>
<dbReference type="GO" id="GO:0005886">
    <property type="term" value="C:plasma membrane"/>
    <property type="evidence" value="ECO:0007669"/>
    <property type="project" value="InterPro"/>
</dbReference>
<feature type="compositionally biased region" description="Basic and acidic residues" evidence="5">
    <location>
        <begin position="112"/>
        <end position="131"/>
    </location>
</feature>
<evidence type="ECO:0000256" key="1">
    <source>
        <dbReference type="ARBA" id="ARBA00022475"/>
    </source>
</evidence>
<evidence type="ECO:0000313" key="8">
    <source>
        <dbReference type="EMBL" id="SDX29227.1"/>
    </source>
</evidence>
<dbReference type="OMA" id="DIRFLIW"/>
<dbReference type="RefSeq" id="WP_012938862.1">
    <property type="nucleotide sequence ID" value="NZ_CALAKB010000024.1"/>
</dbReference>
<evidence type="ECO:0000256" key="6">
    <source>
        <dbReference type="SAM" id="Phobius"/>
    </source>
</evidence>
<evidence type="ECO:0000256" key="3">
    <source>
        <dbReference type="ARBA" id="ARBA00022989"/>
    </source>
</evidence>
<keyword evidence="2 6" id="KW-0812">Transmembrane</keyword>
<dbReference type="AlphaFoldDB" id="A0A1H3AHN3"/>
<feature type="transmembrane region" description="Helical" evidence="6">
    <location>
        <begin position="34"/>
        <end position="58"/>
    </location>
</feature>
<sequence length="131" mass="15037">MLYAIIMGIIALFIAIFALQNAAAVEVSFLVWHFSLSLALIILGCLLLGFLLASLWTLKVKAGHYMKDRKLKEQLRQLEEKKENWEARQREQVSSGRIPRMDLPRSGAKKGRTFDPSRDKDPIIKPFRPKE</sequence>
<keyword evidence="1" id="KW-1003">Cell membrane</keyword>
<reference evidence="8 9" key="1">
    <citation type="submission" date="2016-10" db="EMBL/GenBank/DDBJ databases">
        <authorList>
            <person name="Varghese N."/>
            <person name="Submissions S."/>
        </authorList>
    </citation>
    <scope>NUCLEOTIDE SEQUENCE [LARGE SCALE GENOMIC DNA]</scope>
    <source>
        <strain evidence="8 9">WCC6</strain>
    </source>
</reference>
<keyword evidence="3 6" id="KW-1133">Transmembrane helix</keyword>
<proteinExistence type="predicted"/>
<evidence type="ECO:0000256" key="2">
    <source>
        <dbReference type="ARBA" id="ARBA00022692"/>
    </source>
</evidence>
<dbReference type="Pfam" id="PF06305">
    <property type="entry name" value="LapA_dom"/>
    <property type="match status" value="1"/>
</dbReference>
<dbReference type="PANTHER" id="PTHR41335:SF1">
    <property type="entry name" value="MEMBRANE PROTEIN"/>
    <property type="match status" value="1"/>
</dbReference>
<dbReference type="Proteomes" id="UP000182379">
    <property type="component" value="Unassembled WGS sequence"/>
</dbReference>
<organism evidence="8 9">
    <name type="scientific">Acidaminococcus fermentans</name>
    <dbReference type="NCBI Taxonomy" id="905"/>
    <lineage>
        <taxon>Bacteria</taxon>
        <taxon>Bacillati</taxon>
        <taxon>Bacillota</taxon>
        <taxon>Negativicutes</taxon>
        <taxon>Acidaminococcales</taxon>
        <taxon>Acidaminococcaceae</taxon>
        <taxon>Acidaminococcus</taxon>
    </lineage>
</organism>
<keyword evidence="4 6" id="KW-0472">Membrane</keyword>
<evidence type="ECO:0000256" key="4">
    <source>
        <dbReference type="ARBA" id="ARBA00023136"/>
    </source>
</evidence>
<name>A0A1H3AHN3_ACIFE</name>
<dbReference type="GeneID" id="78335211"/>
<protein>
    <submittedName>
        <fullName evidence="8">Uncharacterized integral membrane protein</fullName>
    </submittedName>
</protein>
<evidence type="ECO:0000256" key="5">
    <source>
        <dbReference type="SAM" id="MobiDB-lite"/>
    </source>
</evidence>
<accession>A0A1H3AHN3</accession>